<protein>
    <recommendedName>
        <fullName evidence="1">ART-PolyVal-like domain-containing protein</fullName>
    </recommendedName>
</protein>
<dbReference type="RefSeq" id="WP_077387942.1">
    <property type="nucleotide sequence ID" value="NZ_CP019645.1"/>
</dbReference>
<organism evidence="2 3">
    <name type="scientific">Helicobacter bilis</name>
    <dbReference type="NCBI Taxonomy" id="37372"/>
    <lineage>
        <taxon>Bacteria</taxon>
        <taxon>Pseudomonadati</taxon>
        <taxon>Campylobacterota</taxon>
        <taxon>Epsilonproteobacteria</taxon>
        <taxon>Campylobacterales</taxon>
        <taxon>Helicobacteraceae</taxon>
        <taxon>Helicobacter</taxon>
    </lineage>
</organism>
<dbReference type="EMBL" id="CP019645">
    <property type="protein sequence ID" value="AQQ58774.1"/>
    <property type="molecule type" value="Genomic_DNA"/>
</dbReference>
<dbReference type="Pfam" id="PF18760">
    <property type="entry name" value="ART-PolyVal"/>
    <property type="match status" value="1"/>
</dbReference>
<dbReference type="Proteomes" id="UP000188298">
    <property type="component" value="Chromosome"/>
</dbReference>
<dbReference type="AlphaFoldDB" id="A0A1Q2LEB6"/>
<accession>A0A1Q2LEB6</accession>
<sequence length="306" mass="34235">MFYHGTRESIGNKEILTPKHTDDTGTNYPARFFSSSHNVALSYTKELPNSDNGIYKVFLNAKNPLVIDFQGKDFVDRSELADKIYKGEQYFDLAIRKALDEAKESGKPFDSVIYKNVRDERYGRSKEISDTIAIFNPNQIKHIDNKGSYTDTKGNITKTKPKNKESTHKYFNENSPNIMYANPQHLGAGVLSGSAAGIETDENGNLTFSPEKFALGLLGGAIGSKAVSKIYKNKSAQRYATLAIKSIQQDYKSLSENNPAMFAKIMQKFNPRDFLKGKKEINSLSNEIFNKELAKAIESALQNGKK</sequence>
<dbReference type="KEGG" id="hbl:XJ32_00215"/>
<evidence type="ECO:0000259" key="1">
    <source>
        <dbReference type="Pfam" id="PF18760"/>
    </source>
</evidence>
<reference evidence="2 3" key="1">
    <citation type="submission" date="2017-02" db="EMBL/GenBank/DDBJ databases">
        <title>Whole genome sequencing of Helicobacter bilis strain AAQJH.</title>
        <authorList>
            <person name="Conlan S."/>
            <person name="Thomas P.J."/>
            <person name="Mullikin J."/>
            <person name="Palmore T.N."/>
            <person name="Frank K.M."/>
            <person name="Segre J.A."/>
        </authorList>
    </citation>
    <scope>NUCLEOTIDE SEQUENCE [LARGE SCALE GENOMIC DNA]</scope>
    <source>
        <strain evidence="2 3">AAQJH</strain>
    </source>
</reference>
<evidence type="ECO:0000313" key="2">
    <source>
        <dbReference type="EMBL" id="AQQ58774.1"/>
    </source>
</evidence>
<gene>
    <name evidence="2" type="ORF">XJ32_00215</name>
</gene>
<feature type="domain" description="ART-PolyVal-like" evidence="1">
    <location>
        <begin position="2"/>
        <end position="146"/>
    </location>
</feature>
<name>A0A1Q2LEB6_9HELI</name>
<evidence type="ECO:0000313" key="3">
    <source>
        <dbReference type="Proteomes" id="UP000188298"/>
    </source>
</evidence>
<dbReference type="InterPro" id="IPR049522">
    <property type="entry name" value="ART-PolyVal_dom"/>
</dbReference>
<proteinExistence type="predicted"/>